<dbReference type="SUPFAM" id="SSF51419">
    <property type="entry name" value="PLP-binding barrel"/>
    <property type="match status" value="1"/>
</dbReference>
<dbReference type="GO" id="GO:0008721">
    <property type="term" value="F:D-serine ammonia-lyase activity"/>
    <property type="evidence" value="ECO:0007669"/>
    <property type="project" value="TreeGrafter"/>
</dbReference>
<dbReference type="OrthoDB" id="339576at2"/>
<feature type="domain" description="Alanine racemase N-terminal" evidence="1">
    <location>
        <begin position="24"/>
        <end position="247"/>
    </location>
</feature>
<evidence type="ECO:0000313" key="2">
    <source>
        <dbReference type="EMBL" id="KAB1160406.1"/>
    </source>
</evidence>
<dbReference type="PANTHER" id="PTHR28004">
    <property type="entry name" value="ZGC:162816-RELATED"/>
    <property type="match status" value="1"/>
</dbReference>
<sequence length="398" mass="46079">MDAYFNNLNKELKNYRRAVPCLLVDLDILDKNITTLQSNLRSDAEFRIVVKSLPSLDLIKYVLQKTNTHKLMVFHQPFLTHLSSELDHQKDILLGKPMPIKTAHFFYQNLPQHHHGFNPFTQIQWLVDTKKRIQEYINLAKQLQQKIRLNIEIDVGLHRGGFNSIDSLKEGLELIKEHQDYVEFSGFMGYDPHVVKLPKIILSEKKALQKANTFYEQCKQLVEQNFSSLWKEDLTFNGAGSPTLNLHKTNKSPINDIAIGSCLVKPSTFNIPSLKDFTAASFIATPILKKFKNTTIPGIEKYKWFLNILNSINKQSYFIYGGYWKADYYYPENIKENNLFGKSTNQTMINAPIKTTLNVDDFVFLKPQQSEFVFLQFGEILPIKNGKILNPWCLLKNN</sequence>
<organism evidence="2 3">
    <name type="scientific">Tenacibaculum aiptasiae</name>
    <dbReference type="NCBI Taxonomy" id="426481"/>
    <lineage>
        <taxon>Bacteria</taxon>
        <taxon>Pseudomonadati</taxon>
        <taxon>Bacteroidota</taxon>
        <taxon>Flavobacteriia</taxon>
        <taxon>Flavobacteriales</taxon>
        <taxon>Flavobacteriaceae</taxon>
        <taxon>Tenacibaculum</taxon>
    </lineage>
</organism>
<reference evidence="2 3" key="1">
    <citation type="submission" date="2019-09" db="EMBL/GenBank/DDBJ databases">
        <authorList>
            <person name="Cao W.R."/>
        </authorList>
    </citation>
    <scope>NUCLEOTIDE SEQUENCE [LARGE SCALE GENOMIC DNA]</scope>
    <source>
        <strain evidence="3">a4</strain>
    </source>
</reference>
<dbReference type="Pfam" id="PF01168">
    <property type="entry name" value="Ala_racemase_N"/>
    <property type="match status" value="1"/>
</dbReference>
<dbReference type="EMBL" id="WAAU01000003">
    <property type="protein sequence ID" value="KAB1160406.1"/>
    <property type="molecule type" value="Genomic_DNA"/>
</dbReference>
<dbReference type="InterPro" id="IPR051466">
    <property type="entry name" value="D-amino_acid_metab_enzyme"/>
</dbReference>
<name>A0A7J5ARZ6_9FLAO</name>
<dbReference type="AlphaFoldDB" id="A0A7J5ARZ6"/>
<dbReference type="Gene3D" id="3.20.20.10">
    <property type="entry name" value="Alanine racemase"/>
    <property type="match status" value="1"/>
</dbReference>
<evidence type="ECO:0000259" key="1">
    <source>
        <dbReference type="Pfam" id="PF01168"/>
    </source>
</evidence>
<gene>
    <name evidence="2" type="ORF">F7018_00590</name>
</gene>
<keyword evidence="3" id="KW-1185">Reference proteome</keyword>
<dbReference type="PANTHER" id="PTHR28004:SF2">
    <property type="entry name" value="D-SERINE DEHYDRATASE"/>
    <property type="match status" value="1"/>
</dbReference>
<dbReference type="InterPro" id="IPR029066">
    <property type="entry name" value="PLP-binding_barrel"/>
</dbReference>
<dbReference type="RefSeq" id="WP_150898035.1">
    <property type="nucleotide sequence ID" value="NZ_WAAU01000003.1"/>
</dbReference>
<dbReference type="Proteomes" id="UP000467305">
    <property type="component" value="Unassembled WGS sequence"/>
</dbReference>
<accession>A0A7J5ARZ6</accession>
<evidence type="ECO:0000313" key="3">
    <source>
        <dbReference type="Proteomes" id="UP000467305"/>
    </source>
</evidence>
<protein>
    <submittedName>
        <fullName evidence="2">DSD1 family PLP-dependent enzyme</fullName>
    </submittedName>
</protein>
<proteinExistence type="predicted"/>
<dbReference type="GO" id="GO:0036088">
    <property type="term" value="P:D-serine catabolic process"/>
    <property type="evidence" value="ECO:0007669"/>
    <property type="project" value="TreeGrafter"/>
</dbReference>
<comment type="caution">
    <text evidence="2">The sequence shown here is derived from an EMBL/GenBank/DDBJ whole genome shotgun (WGS) entry which is preliminary data.</text>
</comment>
<dbReference type="InterPro" id="IPR001608">
    <property type="entry name" value="Ala_racemase_N"/>
</dbReference>